<dbReference type="Gene3D" id="1.10.530.10">
    <property type="match status" value="1"/>
</dbReference>
<comment type="similarity">
    <text evidence="2">Belongs to the transglycosylase Slt family.</text>
</comment>
<evidence type="ECO:0000313" key="9">
    <source>
        <dbReference type="Proteomes" id="UP000294392"/>
    </source>
</evidence>
<dbReference type="PANTHER" id="PTHR37423">
    <property type="entry name" value="SOLUBLE LYTIC MUREIN TRANSGLYCOSYLASE-RELATED"/>
    <property type="match status" value="1"/>
</dbReference>
<evidence type="ECO:0000259" key="6">
    <source>
        <dbReference type="Pfam" id="PF01464"/>
    </source>
</evidence>
<feature type="domain" description="Murein transglycosylase-C N-terminal" evidence="7">
    <location>
        <begin position="35"/>
        <end position="195"/>
    </location>
</feature>
<dbReference type="GO" id="GO:0000270">
    <property type="term" value="P:peptidoglycan metabolic process"/>
    <property type="evidence" value="ECO:0007669"/>
    <property type="project" value="InterPro"/>
</dbReference>
<keyword evidence="4 8" id="KW-0456">Lyase</keyword>
<evidence type="ECO:0000259" key="7">
    <source>
        <dbReference type="Pfam" id="PF11873"/>
    </source>
</evidence>
<evidence type="ECO:0000256" key="5">
    <source>
        <dbReference type="ARBA" id="ARBA00023316"/>
    </source>
</evidence>
<dbReference type="InterPro" id="IPR008258">
    <property type="entry name" value="Transglycosylase_SLT_dom_1"/>
</dbReference>
<dbReference type="SUPFAM" id="SSF53955">
    <property type="entry name" value="Lysozyme-like"/>
    <property type="match status" value="1"/>
</dbReference>
<keyword evidence="5" id="KW-0961">Cell wall biogenesis/degradation</keyword>
<evidence type="ECO:0000256" key="1">
    <source>
        <dbReference type="ARBA" id="ARBA00001420"/>
    </source>
</evidence>
<dbReference type="Proteomes" id="UP000294392">
    <property type="component" value="Chromosome"/>
</dbReference>
<dbReference type="EMBL" id="LR217735">
    <property type="protein sequence ID" value="VFP87184.1"/>
    <property type="molecule type" value="Genomic_DNA"/>
</dbReference>
<gene>
    <name evidence="8" type="primary">mltC</name>
    <name evidence="8" type="ORF">ERCISPPA3004_113</name>
</gene>
<evidence type="ECO:0000256" key="2">
    <source>
        <dbReference type="ARBA" id="ARBA00007734"/>
    </source>
</evidence>
<evidence type="ECO:0000256" key="3">
    <source>
        <dbReference type="ARBA" id="ARBA00012587"/>
    </source>
</evidence>
<evidence type="ECO:0000256" key="4">
    <source>
        <dbReference type="ARBA" id="ARBA00023239"/>
    </source>
</evidence>
<evidence type="ECO:0000313" key="8">
    <source>
        <dbReference type="EMBL" id="VFP87184.1"/>
    </source>
</evidence>
<dbReference type="AlphaFoldDB" id="A0A451DKD8"/>
<dbReference type="PROSITE" id="PS00922">
    <property type="entry name" value="TRANSGLYCOSYLASE"/>
    <property type="match status" value="1"/>
</dbReference>
<name>A0A451DKD8_9GAMM</name>
<comment type="catalytic activity">
    <reaction evidence="1">
        <text>Exolytic cleavage of the (1-&gt;4)-beta-glycosidic linkage between N-acetylmuramic acid (MurNAc) and N-acetylglucosamine (GlcNAc) residues in peptidoglycan, from either the reducing or the non-reducing ends of the peptidoglycan chains, with concomitant formation of a 1,6-anhydrobond in the MurNAc residue.</text>
        <dbReference type="EC" id="4.2.2.n1"/>
    </reaction>
</comment>
<reference evidence="8 9" key="1">
    <citation type="submission" date="2019-02" db="EMBL/GenBank/DDBJ databases">
        <authorList>
            <person name="Manzano-Marin A."/>
            <person name="Manzano-Marin A."/>
        </authorList>
    </citation>
    <scope>NUCLEOTIDE SEQUENCE [LARGE SCALE GENOMIC DNA]</scope>
    <source>
        <strain evidence="8 9">ErCisplendens</strain>
    </source>
</reference>
<dbReference type="InterPro" id="IPR024570">
    <property type="entry name" value="Murein_transglycosylaseC_N"/>
</dbReference>
<dbReference type="RefSeq" id="WP_232037590.1">
    <property type="nucleotide sequence ID" value="NZ_LR217735.1"/>
</dbReference>
<dbReference type="GO" id="GO:0071555">
    <property type="term" value="P:cell wall organization"/>
    <property type="evidence" value="ECO:0007669"/>
    <property type="project" value="UniProtKB-KW"/>
</dbReference>
<feature type="domain" description="Transglycosylase SLT" evidence="6">
    <location>
        <begin position="199"/>
        <end position="324"/>
    </location>
</feature>
<protein>
    <recommendedName>
        <fullName evidence="3">peptidoglycan lytic exotransglycosylase</fullName>
        <ecNumber evidence="3">4.2.2.n1</ecNumber>
    </recommendedName>
</protein>
<dbReference type="CDD" id="cd16893">
    <property type="entry name" value="LT_MltC_MltE"/>
    <property type="match status" value="1"/>
</dbReference>
<dbReference type="EC" id="4.2.2.n1" evidence="3"/>
<dbReference type="Pfam" id="PF11873">
    <property type="entry name" value="Mltc_N"/>
    <property type="match status" value="1"/>
</dbReference>
<dbReference type="Pfam" id="PF01464">
    <property type="entry name" value="SLT"/>
    <property type="match status" value="1"/>
</dbReference>
<dbReference type="PROSITE" id="PS51257">
    <property type="entry name" value="PROKAR_LIPOPROTEIN"/>
    <property type="match status" value="1"/>
</dbReference>
<dbReference type="PANTHER" id="PTHR37423:SF2">
    <property type="entry name" value="MEMBRANE-BOUND LYTIC MUREIN TRANSGLYCOSYLASE C"/>
    <property type="match status" value="1"/>
</dbReference>
<accession>A0A451DKD8</accession>
<dbReference type="NCBIfam" id="NF008670">
    <property type="entry name" value="PRK11671.1"/>
    <property type="match status" value="1"/>
</dbReference>
<dbReference type="InterPro" id="IPR023346">
    <property type="entry name" value="Lysozyme-like_dom_sf"/>
</dbReference>
<dbReference type="GO" id="GO:0016020">
    <property type="term" value="C:membrane"/>
    <property type="evidence" value="ECO:0007669"/>
    <property type="project" value="InterPro"/>
</dbReference>
<sequence length="363" mass="41573" precursor="true">MYFKKNFFYIGVFSLSILLISCSQKTDQDLYRGLIKDTNGFDILMEQFSNNIEILWGRSEVVIPGPKDYIKYSDQNHTRSYINFEAGRITLSTIVHRNPISCLRRAIVNLLLMSKDSCDVNLSFIGKTSKEHQEPLLYGQVLDNTGKPINNQKIATMYADYLIQTKREHRYSNLHVIWSVTIPMVSNHIDQRAHKYLPMVQKMAQRYGVSKSLILAIINIESSFNPYAVSHSNALGLMQIVQNTAGLDVFRMHGKTGQPSRRYLLDPENNIDTGAAYLSLLQKNYLSAIKNPISRLYAVITAYHSGSGSVLRVFSSNKNRAIYIINALPPSEVYHILINKHPTAESRRYLYKVYHAQKSYNLY</sequence>
<organism evidence="8 9">
    <name type="scientific">Candidatus Erwinia haradaeae</name>
    <dbReference type="NCBI Taxonomy" id="1922217"/>
    <lineage>
        <taxon>Bacteria</taxon>
        <taxon>Pseudomonadati</taxon>
        <taxon>Pseudomonadota</taxon>
        <taxon>Gammaproteobacteria</taxon>
        <taxon>Enterobacterales</taxon>
        <taxon>Erwiniaceae</taxon>
        <taxon>Erwinia</taxon>
    </lineage>
</organism>
<dbReference type="GO" id="GO:0008933">
    <property type="term" value="F:peptidoglycan lytic transglycosylase activity"/>
    <property type="evidence" value="ECO:0007669"/>
    <property type="project" value="InterPro"/>
</dbReference>
<dbReference type="InterPro" id="IPR000189">
    <property type="entry name" value="Transglyc_AS"/>
</dbReference>
<proteinExistence type="inferred from homology"/>